<gene>
    <name evidence="5" type="primary">ftsH_4</name>
    <name evidence="6" type="ORF">DW856_02465</name>
    <name evidence="7" type="ORF">DWZ31_09775</name>
    <name evidence="5" type="ORF">ERS852572_03918</name>
</gene>
<dbReference type="AlphaFoldDB" id="A0A173VZI0"/>
<reference evidence="9 10" key="2">
    <citation type="submission" date="2018-08" db="EMBL/GenBank/DDBJ databases">
        <title>A genome reference for cultivated species of the human gut microbiota.</title>
        <authorList>
            <person name="Zou Y."/>
            <person name="Xue W."/>
            <person name="Luo G."/>
        </authorList>
    </citation>
    <scope>NUCLEOTIDE SEQUENCE [LARGE SCALE GENOMIC DNA]</scope>
    <source>
        <strain evidence="7 10">AF31-21AC</strain>
        <strain evidence="6 9">AM37-1AC</strain>
    </source>
</reference>
<evidence type="ECO:0000313" key="10">
    <source>
        <dbReference type="Proteomes" id="UP000283586"/>
    </source>
</evidence>
<dbReference type="GO" id="GO:0016887">
    <property type="term" value="F:ATP hydrolysis activity"/>
    <property type="evidence" value="ECO:0007669"/>
    <property type="project" value="InterPro"/>
</dbReference>
<evidence type="ECO:0000313" key="9">
    <source>
        <dbReference type="Proteomes" id="UP000283513"/>
    </source>
</evidence>
<protein>
    <submittedName>
        <fullName evidence="6">ATP-binding protein</fullName>
    </submittedName>
    <submittedName>
        <fullName evidence="5">ATP-dependent zinc metalloprotease FtsH</fullName>
        <ecNumber evidence="5">3.4.24.-</ecNumber>
    </submittedName>
</protein>
<dbReference type="SUPFAM" id="SSF52540">
    <property type="entry name" value="P-loop containing nucleoside triphosphate hydrolases"/>
    <property type="match status" value="1"/>
</dbReference>
<evidence type="ECO:0000313" key="7">
    <source>
        <dbReference type="EMBL" id="RHN08150.1"/>
    </source>
</evidence>
<feature type="domain" description="AAA+ ATPase" evidence="4">
    <location>
        <begin position="118"/>
        <end position="250"/>
    </location>
</feature>
<dbReference type="Proteomes" id="UP000283513">
    <property type="component" value="Unassembled WGS sequence"/>
</dbReference>
<dbReference type="InterPro" id="IPR050221">
    <property type="entry name" value="26S_Proteasome_ATPase"/>
</dbReference>
<evidence type="ECO:0000313" key="5">
    <source>
        <dbReference type="EMBL" id="CUN32474.1"/>
    </source>
</evidence>
<evidence type="ECO:0000256" key="3">
    <source>
        <dbReference type="ARBA" id="ARBA00022840"/>
    </source>
</evidence>
<accession>A0A173VZI0</accession>
<organism evidence="5 8">
    <name type="scientific">Roseburia intestinalis</name>
    <dbReference type="NCBI Taxonomy" id="166486"/>
    <lineage>
        <taxon>Bacteria</taxon>
        <taxon>Bacillati</taxon>
        <taxon>Bacillota</taxon>
        <taxon>Clostridia</taxon>
        <taxon>Lachnospirales</taxon>
        <taxon>Lachnospiraceae</taxon>
        <taxon>Roseburia</taxon>
    </lineage>
</organism>
<reference evidence="5 8" key="1">
    <citation type="submission" date="2015-09" db="EMBL/GenBank/DDBJ databases">
        <authorList>
            <consortium name="Pathogen Informatics"/>
        </authorList>
    </citation>
    <scope>NUCLEOTIDE SEQUENCE [LARGE SCALE GENOMIC DNA]</scope>
    <source>
        <strain evidence="5 8">2789STDY5834960</strain>
    </source>
</reference>
<evidence type="ECO:0000256" key="1">
    <source>
        <dbReference type="ARBA" id="ARBA00006914"/>
    </source>
</evidence>
<dbReference type="PANTHER" id="PTHR23073">
    <property type="entry name" value="26S PROTEASOME REGULATORY SUBUNIT"/>
    <property type="match status" value="1"/>
</dbReference>
<dbReference type="EMBL" id="QRQN01000010">
    <property type="protein sequence ID" value="RHN08150.1"/>
    <property type="molecule type" value="Genomic_DNA"/>
</dbReference>
<dbReference type="EC" id="3.4.24.-" evidence="5"/>
<dbReference type="SMART" id="SM00382">
    <property type="entry name" value="AAA"/>
    <property type="match status" value="1"/>
</dbReference>
<dbReference type="EMBL" id="QSHO01000002">
    <property type="protein sequence ID" value="RHC19757.1"/>
    <property type="molecule type" value="Genomic_DNA"/>
</dbReference>
<keyword evidence="5" id="KW-0645">Protease</keyword>
<dbReference type="CDD" id="cd19481">
    <property type="entry name" value="RecA-like_protease"/>
    <property type="match status" value="1"/>
</dbReference>
<dbReference type="InterPro" id="IPR027417">
    <property type="entry name" value="P-loop_NTPase"/>
</dbReference>
<dbReference type="GO" id="GO:0005524">
    <property type="term" value="F:ATP binding"/>
    <property type="evidence" value="ECO:0007669"/>
    <property type="project" value="UniProtKB-KW"/>
</dbReference>
<keyword evidence="2" id="KW-0547">Nucleotide-binding</keyword>
<dbReference type="InterPro" id="IPR003593">
    <property type="entry name" value="AAA+_ATPase"/>
</dbReference>
<sequence>MVVYELIPKLIRAALNNDKKAVESISLMIGRKIKKEYPQIASEIMQITANSSVGADTLRTLDLTPAPVDRETRSQLVKVEEPIMVEEPILSPEVWHQLKDFLLERKLLERFLEEDIVPPNSILLSGKPGVGKTYITKWLSYKLNLPIVTVDLATSISSYLGRSGQNIKSIFDYAKSQNVILFLDELDAIAKRRDDMGDLGELKRLVNVLLKELEECPVTCVIVGATNHPEILDKAIWRRFDRNIEIPMPGKEERRKLVERTLGNKFGEMKSDTIKFIVGNTETVSASEICKLCEHIKRQMVMNRDDKPDILALRECCRIIELKDRNEKVQLCKRIKNEFPELSLRDISNITMISSASVGRYIKE</sequence>
<comment type="similarity">
    <text evidence="1">Belongs to the AAA ATPase family.</text>
</comment>
<name>A0A173VZI0_9FIRM</name>
<keyword evidence="5" id="KW-0482">Metalloprotease</keyword>
<dbReference type="OrthoDB" id="9806903at2"/>
<dbReference type="RefSeq" id="WP_055196157.1">
    <property type="nucleotide sequence ID" value="NZ_CABIYH010000064.1"/>
</dbReference>
<evidence type="ECO:0000256" key="2">
    <source>
        <dbReference type="ARBA" id="ARBA00022741"/>
    </source>
</evidence>
<keyword evidence="3 6" id="KW-0067">ATP-binding</keyword>
<evidence type="ECO:0000313" key="8">
    <source>
        <dbReference type="Proteomes" id="UP000095350"/>
    </source>
</evidence>
<dbReference type="Proteomes" id="UP000095350">
    <property type="component" value="Unassembled WGS sequence"/>
</dbReference>
<dbReference type="Pfam" id="PF00004">
    <property type="entry name" value="AAA"/>
    <property type="match status" value="1"/>
</dbReference>
<dbReference type="Gene3D" id="3.40.50.300">
    <property type="entry name" value="P-loop containing nucleotide triphosphate hydrolases"/>
    <property type="match status" value="1"/>
</dbReference>
<dbReference type="Proteomes" id="UP000283586">
    <property type="component" value="Unassembled WGS sequence"/>
</dbReference>
<keyword evidence="5" id="KW-0378">Hydrolase</keyword>
<dbReference type="GO" id="GO:0008237">
    <property type="term" value="F:metallopeptidase activity"/>
    <property type="evidence" value="ECO:0007669"/>
    <property type="project" value="UniProtKB-KW"/>
</dbReference>
<evidence type="ECO:0000259" key="4">
    <source>
        <dbReference type="SMART" id="SM00382"/>
    </source>
</evidence>
<dbReference type="PaxDb" id="166486-ERS852572_03918"/>
<proteinExistence type="inferred from homology"/>
<dbReference type="GO" id="GO:0006508">
    <property type="term" value="P:proteolysis"/>
    <property type="evidence" value="ECO:0007669"/>
    <property type="project" value="UniProtKB-KW"/>
</dbReference>
<evidence type="ECO:0000313" key="6">
    <source>
        <dbReference type="EMBL" id="RHC19757.1"/>
    </source>
</evidence>
<dbReference type="EMBL" id="CYXZ01000064">
    <property type="protein sequence ID" value="CUN32474.1"/>
    <property type="molecule type" value="Genomic_DNA"/>
</dbReference>
<dbReference type="STRING" id="166486.ERS852572_03918"/>
<dbReference type="InterPro" id="IPR003959">
    <property type="entry name" value="ATPase_AAA_core"/>
</dbReference>